<dbReference type="AlphaFoldDB" id="A0A1I7C3R8"/>
<dbReference type="InterPro" id="IPR050680">
    <property type="entry name" value="YpeA/RimI_acetyltransf"/>
</dbReference>
<dbReference type="EMBL" id="FPAT01000014">
    <property type="protein sequence ID" value="SFT94061.1"/>
    <property type="molecule type" value="Genomic_DNA"/>
</dbReference>
<dbReference type="Gene3D" id="3.40.630.30">
    <property type="match status" value="1"/>
</dbReference>
<sequence>MRHDVGSSWWTATVLPHGVSGREDLVRAVSVAERFYSGFGRAACFQLTPGACPVELDALLAERGYYRHTPMSLWAASVDDVRAGARSSGAGTRLTESPTGAWFDVWRAVHGDGGDCRPEWEMLARVGQPSTYAGVFDGGELVAVGRAVVDFGWAGVFGMATLPRARGRGAAREVLRSLADWASDLGTGGMYLQVDGGNSPALRLYESMGFTEVCRYHYRSEVLS</sequence>
<dbReference type="Pfam" id="PF00583">
    <property type="entry name" value="Acetyltransf_1"/>
    <property type="match status" value="1"/>
</dbReference>
<evidence type="ECO:0000313" key="4">
    <source>
        <dbReference type="EMBL" id="SFT94061.1"/>
    </source>
</evidence>
<dbReference type="CDD" id="cd04301">
    <property type="entry name" value="NAT_SF"/>
    <property type="match status" value="1"/>
</dbReference>
<organism evidence="4 5">
    <name type="scientific">Actinopolyspora righensis</name>
    <dbReference type="NCBI Taxonomy" id="995060"/>
    <lineage>
        <taxon>Bacteria</taxon>
        <taxon>Bacillati</taxon>
        <taxon>Actinomycetota</taxon>
        <taxon>Actinomycetes</taxon>
        <taxon>Actinopolysporales</taxon>
        <taxon>Actinopolysporaceae</taxon>
        <taxon>Actinopolyspora</taxon>
        <taxon>Actinopolyspora alba group</taxon>
    </lineage>
</organism>
<evidence type="ECO:0000256" key="2">
    <source>
        <dbReference type="ARBA" id="ARBA00023315"/>
    </source>
</evidence>
<evidence type="ECO:0000259" key="3">
    <source>
        <dbReference type="PROSITE" id="PS51186"/>
    </source>
</evidence>
<protein>
    <submittedName>
        <fullName evidence="4">L-amino acid N-acyltransferase YncA</fullName>
    </submittedName>
</protein>
<reference evidence="5" key="1">
    <citation type="submission" date="2016-10" db="EMBL/GenBank/DDBJ databases">
        <authorList>
            <person name="Varghese N."/>
            <person name="Submissions S."/>
        </authorList>
    </citation>
    <scope>NUCLEOTIDE SEQUENCE [LARGE SCALE GENOMIC DNA]</scope>
    <source>
        <strain evidence="5">DSM 45501</strain>
    </source>
</reference>
<feature type="domain" description="N-acetyltransferase" evidence="3">
    <location>
        <begin position="89"/>
        <end position="224"/>
    </location>
</feature>
<dbReference type="Proteomes" id="UP000199165">
    <property type="component" value="Unassembled WGS sequence"/>
</dbReference>
<dbReference type="InterPro" id="IPR000182">
    <property type="entry name" value="GNAT_dom"/>
</dbReference>
<gene>
    <name evidence="4" type="ORF">SAMN04487904_11442</name>
</gene>
<keyword evidence="1 4" id="KW-0808">Transferase</keyword>
<dbReference type="STRING" id="995060.SAMN04487904_11442"/>
<dbReference type="PROSITE" id="PS51186">
    <property type="entry name" value="GNAT"/>
    <property type="match status" value="1"/>
</dbReference>
<proteinExistence type="predicted"/>
<dbReference type="PANTHER" id="PTHR43420:SF12">
    <property type="entry name" value="N-ACETYLTRANSFERASE DOMAIN-CONTAINING PROTEIN"/>
    <property type="match status" value="1"/>
</dbReference>
<dbReference type="RefSeq" id="WP_092980958.1">
    <property type="nucleotide sequence ID" value="NZ_FPAT01000014.1"/>
</dbReference>
<keyword evidence="2 4" id="KW-0012">Acyltransferase</keyword>
<keyword evidence="5" id="KW-1185">Reference proteome</keyword>
<dbReference type="PANTHER" id="PTHR43420">
    <property type="entry name" value="ACETYLTRANSFERASE"/>
    <property type="match status" value="1"/>
</dbReference>
<name>A0A1I7C3R8_9ACTN</name>
<dbReference type="InterPro" id="IPR016181">
    <property type="entry name" value="Acyl_CoA_acyltransferase"/>
</dbReference>
<evidence type="ECO:0000256" key="1">
    <source>
        <dbReference type="ARBA" id="ARBA00022679"/>
    </source>
</evidence>
<dbReference type="GO" id="GO:0016747">
    <property type="term" value="F:acyltransferase activity, transferring groups other than amino-acyl groups"/>
    <property type="evidence" value="ECO:0007669"/>
    <property type="project" value="InterPro"/>
</dbReference>
<evidence type="ECO:0000313" key="5">
    <source>
        <dbReference type="Proteomes" id="UP000199165"/>
    </source>
</evidence>
<accession>A0A1I7C3R8</accession>
<dbReference type="SUPFAM" id="SSF55729">
    <property type="entry name" value="Acyl-CoA N-acyltransferases (Nat)"/>
    <property type="match status" value="1"/>
</dbReference>